<name>A0A6A0A503_HAELA</name>
<sequence>MPAQASADTPQLLTTDCSSARQARSASLLLVQAVLEGHRWACDVATLLQMMRLATGA</sequence>
<protein>
    <submittedName>
        <fullName evidence="1">Uncharacterized protein</fullName>
    </submittedName>
</protein>
<dbReference type="EMBL" id="BLLF01003308">
    <property type="protein sequence ID" value="GFH26982.1"/>
    <property type="molecule type" value="Genomic_DNA"/>
</dbReference>
<keyword evidence="2" id="KW-1185">Reference proteome</keyword>
<comment type="caution">
    <text evidence="1">The sequence shown here is derived from an EMBL/GenBank/DDBJ whole genome shotgun (WGS) entry which is preliminary data.</text>
</comment>
<reference evidence="1 2" key="1">
    <citation type="submission" date="2020-02" db="EMBL/GenBank/DDBJ databases">
        <title>Draft genome sequence of Haematococcus lacustris strain NIES-144.</title>
        <authorList>
            <person name="Morimoto D."/>
            <person name="Nakagawa S."/>
            <person name="Yoshida T."/>
            <person name="Sawayama S."/>
        </authorList>
    </citation>
    <scope>NUCLEOTIDE SEQUENCE [LARGE SCALE GENOMIC DNA]</scope>
    <source>
        <strain evidence="1 2">NIES-144</strain>
    </source>
</reference>
<evidence type="ECO:0000313" key="2">
    <source>
        <dbReference type="Proteomes" id="UP000485058"/>
    </source>
</evidence>
<organism evidence="1 2">
    <name type="scientific">Haematococcus lacustris</name>
    <name type="common">Green alga</name>
    <name type="synonym">Haematococcus pluvialis</name>
    <dbReference type="NCBI Taxonomy" id="44745"/>
    <lineage>
        <taxon>Eukaryota</taxon>
        <taxon>Viridiplantae</taxon>
        <taxon>Chlorophyta</taxon>
        <taxon>core chlorophytes</taxon>
        <taxon>Chlorophyceae</taxon>
        <taxon>CS clade</taxon>
        <taxon>Chlamydomonadales</taxon>
        <taxon>Haematococcaceae</taxon>
        <taxon>Haematococcus</taxon>
    </lineage>
</organism>
<gene>
    <name evidence="1" type="ORF">HaLaN_25227</name>
</gene>
<dbReference type="AlphaFoldDB" id="A0A6A0A503"/>
<evidence type="ECO:0000313" key="1">
    <source>
        <dbReference type="EMBL" id="GFH26982.1"/>
    </source>
</evidence>
<dbReference type="Proteomes" id="UP000485058">
    <property type="component" value="Unassembled WGS sequence"/>
</dbReference>
<proteinExistence type="predicted"/>
<feature type="non-terminal residue" evidence="1">
    <location>
        <position position="57"/>
    </location>
</feature>
<feature type="non-terminal residue" evidence="1">
    <location>
        <position position="1"/>
    </location>
</feature>
<accession>A0A6A0A503</accession>